<dbReference type="GO" id="GO:0006644">
    <property type="term" value="P:phospholipid metabolic process"/>
    <property type="evidence" value="ECO:0007669"/>
    <property type="project" value="InterPro"/>
</dbReference>
<keyword evidence="1" id="KW-0732">Signal</keyword>
<reference evidence="2" key="1">
    <citation type="submission" date="2023-10" db="EMBL/GenBank/DDBJ databases">
        <title>Genome assembly of Pristionchus species.</title>
        <authorList>
            <person name="Yoshida K."/>
            <person name="Sommer R.J."/>
        </authorList>
    </citation>
    <scope>NUCLEOTIDE SEQUENCE</scope>
    <source>
        <strain evidence="2">RS5133</strain>
    </source>
</reference>
<dbReference type="InterPro" id="IPR036444">
    <property type="entry name" value="PLipase_A2_dom_sf"/>
</dbReference>
<feature type="signal peptide" evidence="1">
    <location>
        <begin position="1"/>
        <end position="16"/>
    </location>
</feature>
<keyword evidence="3" id="KW-1185">Reference proteome</keyword>
<gene>
    <name evidence="2" type="ORF">PFISCL1PPCAC_2270</name>
</gene>
<dbReference type="EMBL" id="BTSY01000001">
    <property type="protein sequence ID" value="GMT10973.1"/>
    <property type="molecule type" value="Genomic_DNA"/>
</dbReference>
<feature type="non-terminal residue" evidence="2">
    <location>
        <position position="317"/>
    </location>
</feature>
<evidence type="ECO:0000313" key="2">
    <source>
        <dbReference type="EMBL" id="GMT10973.1"/>
    </source>
</evidence>
<dbReference type="GO" id="GO:0004623">
    <property type="term" value="F:phospholipase A2 activity"/>
    <property type="evidence" value="ECO:0007669"/>
    <property type="project" value="InterPro"/>
</dbReference>
<organism evidence="2 3">
    <name type="scientific">Pristionchus fissidentatus</name>
    <dbReference type="NCBI Taxonomy" id="1538716"/>
    <lineage>
        <taxon>Eukaryota</taxon>
        <taxon>Metazoa</taxon>
        <taxon>Ecdysozoa</taxon>
        <taxon>Nematoda</taxon>
        <taxon>Chromadorea</taxon>
        <taxon>Rhabditida</taxon>
        <taxon>Rhabditina</taxon>
        <taxon>Diplogasteromorpha</taxon>
        <taxon>Diplogasteroidea</taxon>
        <taxon>Neodiplogasteridae</taxon>
        <taxon>Pristionchus</taxon>
    </lineage>
</organism>
<sequence>QFLLFLIPLLISPSQSADLIEAWECGSNMVNYAITKGLILIGGCSSIKSHVNLCCITHDECYENHRSTKLTREDCDHRFCNCLQDVQDKTKENCEFTLKKFCGAVITFAGSHYDEAHPIDYNIDPKFASFVDSRPLGLDMQRLVTACRLTRGSAVFCHNQVVRCLEGAHERSKRASEGAHQRSKRRRPVIDYSYQDCRTTIYDCLHMVADNSVEEECTSLALDMSRSINTYVKLLSDKHGQSAIDLYEVISGRILKQCPRSREEVNDCLWQFDDCRINEFPEIKDNPRHINRARKIDIGCHRGLVGCVWKATHQDKS</sequence>
<evidence type="ECO:0000256" key="1">
    <source>
        <dbReference type="SAM" id="SignalP"/>
    </source>
</evidence>
<proteinExistence type="predicted"/>
<feature type="non-terminal residue" evidence="2">
    <location>
        <position position="1"/>
    </location>
</feature>
<evidence type="ECO:0000313" key="3">
    <source>
        <dbReference type="Proteomes" id="UP001432322"/>
    </source>
</evidence>
<dbReference type="SUPFAM" id="SSF48619">
    <property type="entry name" value="Phospholipase A2, PLA2"/>
    <property type="match status" value="1"/>
</dbReference>
<dbReference type="AlphaFoldDB" id="A0AAV5UXP1"/>
<dbReference type="PANTHER" id="PTHR34228:SF4">
    <property type="entry name" value="VENOM PROTEIN"/>
    <property type="match status" value="1"/>
</dbReference>
<accession>A0AAV5UXP1</accession>
<feature type="chain" id="PRO_5043842904" description="Phospholipase A(2)" evidence="1">
    <location>
        <begin position="17"/>
        <end position="317"/>
    </location>
</feature>
<dbReference type="Proteomes" id="UP001432322">
    <property type="component" value="Unassembled WGS sequence"/>
</dbReference>
<name>A0AAV5UXP1_9BILA</name>
<evidence type="ECO:0008006" key="4">
    <source>
        <dbReference type="Google" id="ProtNLM"/>
    </source>
</evidence>
<protein>
    <recommendedName>
        <fullName evidence="4">Phospholipase A(2)</fullName>
    </recommendedName>
</protein>
<comment type="caution">
    <text evidence="2">The sequence shown here is derived from an EMBL/GenBank/DDBJ whole genome shotgun (WGS) entry which is preliminary data.</text>
</comment>
<dbReference type="PANTHER" id="PTHR34228">
    <property type="entry name" value="PROTEIN CBG09474-RELATED"/>
    <property type="match status" value="1"/>
</dbReference>
<dbReference type="GO" id="GO:0050482">
    <property type="term" value="P:arachidonate secretion"/>
    <property type="evidence" value="ECO:0007669"/>
    <property type="project" value="InterPro"/>
</dbReference>
<dbReference type="InterPro" id="IPR053322">
    <property type="entry name" value="PLA2-like"/>
</dbReference>